<feature type="transmembrane region" description="Helical" evidence="1">
    <location>
        <begin position="12"/>
        <end position="33"/>
    </location>
</feature>
<dbReference type="RefSeq" id="WP_110037434.1">
    <property type="nucleotide sequence ID" value="NZ_QGTL01000003.1"/>
</dbReference>
<dbReference type="AlphaFoldDB" id="A0A317NW40"/>
<keyword evidence="1" id="KW-0812">Transmembrane</keyword>
<proteinExistence type="predicted"/>
<dbReference type="EMBL" id="QGTL01000003">
    <property type="protein sequence ID" value="PWV78048.1"/>
    <property type="molecule type" value="Genomic_DNA"/>
</dbReference>
<comment type="caution">
    <text evidence="2">The sequence shown here is derived from an EMBL/GenBank/DDBJ whole genome shotgun (WGS) entry which is preliminary data.</text>
</comment>
<evidence type="ECO:0000256" key="1">
    <source>
        <dbReference type="SAM" id="Phobius"/>
    </source>
</evidence>
<gene>
    <name evidence="2" type="ORF">DFR69_103654</name>
</gene>
<name>A0A317NW40_9NOCA</name>
<dbReference type="Proteomes" id="UP000246410">
    <property type="component" value="Unassembled WGS sequence"/>
</dbReference>
<keyword evidence="1" id="KW-1133">Transmembrane helix</keyword>
<keyword evidence="3" id="KW-1185">Reference proteome</keyword>
<reference evidence="2 3" key="1">
    <citation type="submission" date="2018-05" db="EMBL/GenBank/DDBJ databases">
        <title>Genomic Encyclopedia of Type Strains, Phase IV (KMG-IV): sequencing the most valuable type-strain genomes for metagenomic binning, comparative biology and taxonomic classification.</title>
        <authorList>
            <person name="Goeker M."/>
        </authorList>
    </citation>
    <scope>NUCLEOTIDE SEQUENCE [LARGE SCALE GENOMIC DNA]</scope>
    <source>
        <strain evidence="2 3">DSM 44717</strain>
    </source>
</reference>
<protein>
    <submittedName>
        <fullName evidence="2">Uncharacterized protein</fullName>
    </submittedName>
</protein>
<evidence type="ECO:0000313" key="2">
    <source>
        <dbReference type="EMBL" id="PWV78048.1"/>
    </source>
</evidence>
<sequence>MSNTAEPKRTPFLIYLLIAVLGFCLGSATLFFVSQPINVVAYWLGYGEARQVVVTEGSSGFSLGRGDPGEGRVVADNSTVRLYGVRHGETVTARERLIDVGANSYAFHSPLSAAADLLYLIPTVLFGFPFVLLVLGVVAPNRLRGITERLNKRSGNTQGSTQA</sequence>
<organism evidence="2 3">
    <name type="scientific">Nocardia neocaledoniensis</name>
    <dbReference type="NCBI Taxonomy" id="236511"/>
    <lineage>
        <taxon>Bacteria</taxon>
        <taxon>Bacillati</taxon>
        <taxon>Actinomycetota</taxon>
        <taxon>Actinomycetes</taxon>
        <taxon>Mycobacteriales</taxon>
        <taxon>Nocardiaceae</taxon>
        <taxon>Nocardia</taxon>
    </lineage>
</organism>
<feature type="transmembrane region" description="Helical" evidence="1">
    <location>
        <begin position="117"/>
        <end position="139"/>
    </location>
</feature>
<keyword evidence="1" id="KW-0472">Membrane</keyword>
<evidence type="ECO:0000313" key="3">
    <source>
        <dbReference type="Proteomes" id="UP000246410"/>
    </source>
</evidence>
<accession>A0A317NW40</accession>